<comment type="caution">
    <text evidence="5">The sequence shown here is derived from an EMBL/GenBank/DDBJ whole genome shotgun (WGS) entry which is preliminary data.</text>
</comment>
<organism evidence="5 6">
    <name type="scientific">Phenylobacterium terrae</name>
    <dbReference type="NCBI Taxonomy" id="2665495"/>
    <lineage>
        <taxon>Bacteria</taxon>
        <taxon>Pseudomonadati</taxon>
        <taxon>Pseudomonadota</taxon>
        <taxon>Alphaproteobacteria</taxon>
        <taxon>Caulobacterales</taxon>
        <taxon>Caulobacteraceae</taxon>
        <taxon>Phenylobacterium</taxon>
    </lineage>
</organism>
<dbReference type="Pfam" id="PF00700">
    <property type="entry name" value="Flagellin_C"/>
    <property type="match status" value="1"/>
</dbReference>
<dbReference type="SUPFAM" id="SSF64518">
    <property type="entry name" value="Phase 1 flagellin"/>
    <property type="match status" value="1"/>
</dbReference>
<keyword evidence="5" id="KW-0969">Cilium</keyword>
<evidence type="ECO:0000256" key="2">
    <source>
        <dbReference type="ARBA" id="ARBA00005709"/>
    </source>
</evidence>
<feature type="domain" description="Flagellin C-terminal" evidence="4">
    <location>
        <begin position="237"/>
        <end position="308"/>
    </location>
</feature>
<dbReference type="Proteomes" id="UP001597237">
    <property type="component" value="Unassembled WGS sequence"/>
</dbReference>
<evidence type="ECO:0000256" key="3">
    <source>
        <dbReference type="ARBA" id="ARBA00023143"/>
    </source>
</evidence>
<keyword evidence="5" id="KW-0282">Flagellum</keyword>
<evidence type="ECO:0000256" key="1">
    <source>
        <dbReference type="ARBA" id="ARBA00004365"/>
    </source>
</evidence>
<gene>
    <name evidence="5" type="ORF">ACFSC0_13355</name>
</gene>
<evidence type="ECO:0000259" key="4">
    <source>
        <dbReference type="Pfam" id="PF00700"/>
    </source>
</evidence>
<comment type="subcellular location">
    <subcellularLocation>
        <location evidence="1">Bacterial flagellum</location>
    </subcellularLocation>
</comment>
<keyword evidence="3" id="KW-0975">Bacterial flagellum</keyword>
<evidence type="ECO:0000313" key="6">
    <source>
        <dbReference type="Proteomes" id="UP001597237"/>
    </source>
</evidence>
<reference evidence="6" key="1">
    <citation type="journal article" date="2019" name="Int. J. Syst. Evol. Microbiol.">
        <title>The Global Catalogue of Microorganisms (GCM) 10K type strain sequencing project: providing services to taxonomists for standard genome sequencing and annotation.</title>
        <authorList>
            <consortium name="The Broad Institute Genomics Platform"/>
            <consortium name="The Broad Institute Genome Sequencing Center for Infectious Disease"/>
            <person name="Wu L."/>
            <person name="Ma J."/>
        </authorList>
    </citation>
    <scope>NUCLEOTIDE SEQUENCE [LARGE SCALE GENOMIC DNA]</scope>
    <source>
        <strain evidence="6">DFY28</strain>
    </source>
</reference>
<name>A0ABW4N3S8_9CAUL</name>
<dbReference type="Gene3D" id="1.20.1330.10">
    <property type="entry name" value="f41 fragment of flagellin, N-terminal domain"/>
    <property type="match status" value="1"/>
</dbReference>
<sequence>MVRIATNTSYSAVLANLTAAQRRQLDAGDRLASQKNGDDLKAYAKNAEMLTAMRTVHTRTEGYLSQNVLLTEKLIAQDSAMNKLVDAATRVRQRITDALATKSGEGLMLEIEAEFRTAVSGLNAQFAGKPLFAGGQINIAPVSAQTLTDLTDPLATIPGFFHNDDFKVQARLDESTTVTTGFLAEDLGTQMLTAFRDLQAFEEGATGNFGPQLTQDQENFLTNQLAVWEQVTDFLVDQTARNGMVQKRVEDVGLDLARRRDMTAGMIGNIVDADMAKAASDLSQAEFSVQAAAQVFATLRESSLLNVLRA</sequence>
<accession>A0ABW4N3S8</accession>
<comment type="similarity">
    <text evidence="2">Belongs to the bacterial flagellin family.</text>
</comment>
<proteinExistence type="inferred from homology"/>
<dbReference type="InterPro" id="IPR046358">
    <property type="entry name" value="Flagellin_C"/>
</dbReference>
<keyword evidence="6" id="KW-1185">Reference proteome</keyword>
<dbReference type="EMBL" id="JBHUEY010000001">
    <property type="protein sequence ID" value="MFD1784388.1"/>
    <property type="molecule type" value="Genomic_DNA"/>
</dbReference>
<evidence type="ECO:0000313" key="5">
    <source>
        <dbReference type="EMBL" id="MFD1784388.1"/>
    </source>
</evidence>
<keyword evidence="5" id="KW-0966">Cell projection</keyword>
<dbReference type="PANTHER" id="PTHR42792">
    <property type="entry name" value="FLAGELLIN"/>
    <property type="match status" value="1"/>
</dbReference>
<dbReference type="PANTHER" id="PTHR42792:SF2">
    <property type="entry name" value="FLAGELLIN"/>
    <property type="match status" value="1"/>
</dbReference>
<dbReference type="RefSeq" id="WP_377283664.1">
    <property type="nucleotide sequence ID" value="NZ_JBHRSI010000009.1"/>
</dbReference>
<dbReference type="InterPro" id="IPR001492">
    <property type="entry name" value="Flagellin"/>
</dbReference>
<protein>
    <submittedName>
        <fullName evidence="5">Flagellin</fullName>
    </submittedName>
</protein>